<keyword evidence="3" id="KW-0064">Aspartyl protease</keyword>
<dbReference type="GO" id="GO:0003887">
    <property type="term" value="F:DNA-directed DNA polymerase activity"/>
    <property type="evidence" value="ECO:0007669"/>
    <property type="project" value="UniProtKB-KW"/>
</dbReference>
<keyword evidence="8" id="KW-0548">Nucleotidyltransferase</keyword>
<evidence type="ECO:0000256" key="8">
    <source>
        <dbReference type="ARBA" id="ARBA00022932"/>
    </source>
</evidence>
<dbReference type="Pfam" id="PF24626">
    <property type="entry name" value="SH3_Tf2-1"/>
    <property type="match status" value="1"/>
</dbReference>
<evidence type="ECO:0000256" key="5">
    <source>
        <dbReference type="ARBA" id="ARBA00022842"/>
    </source>
</evidence>
<name>A5B9P6_VITVI</name>
<dbReference type="Pfam" id="PF17921">
    <property type="entry name" value="Integrase_H2C2"/>
    <property type="match status" value="1"/>
</dbReference>
<dbReference type="GO" id="GO:0015074">
    <property type="term" value="P:DNA integration"/>
    <property type="evidence" value="ECO:0007669"/>
    <property type="project" value="UniProtKB-KW"/>
</dbReference>
<dbReference type="EMBL" id="AM451528">
    <property type="protein sequence ID" value="CAN67689.1"/>
    <property type="molecule type" value="Genomic_DNA"/>
</dbReference>
<reference evidence="13" key="1">
    <citation type="journal article" date="2007" name="PLoS ONE">
        <title>The first genome sequence of an elite grapevine cultivar (Pinot noir Vitis vinifera L.): coping with a highly heterozygous genome.</title>
        <authorList>
            <person name="Velasco R."/>
            <person name="Zharkikh A."/>
            <person name="Troggio M."/>
            <person name="Cartwright D.A."/>
            <person name="Cestaro A."/>
            <person name="Pruss D."/>
            <person name="Pindo M."/>
            <person name="FitzGerald L.M."/>
            <person name="Vezzulli S."/>
            <person name="Reid J."/>
            <person name="Malacarne G."/>
            <person name="Iliev D."/>
            <person name="Coppola G."/>
            <person name="Wardell B."/>
            <person name="Micheletti D."/>
            <person name="Macalma T."/>
            <person name="Facci M."/>
            <person name="Mitchell J.T."/>
            <person name="Perazzolli M."/>
            <person name="Eldredge G."/>
            <person name="Gatto P."/>
            <person name="Oyzerski R."/>
            <person name="Moretto M."/>
            <person name="Gutin N."/>
            <person name="Stefanini M."/>
            <person name="Chen Y."/>
            <person name="Segala C."/>
            <person name="Davenport C."/>
            <person name="Dematte L."/>
            <person name="Mraz A."/>
            <person name="Battilana J."/>
            <person name="Stormo K."/>
            <person name="Costa F."/>
            <person name="Tao Q."/>
            <person name="Si-Ammour A."/>
            <person name="Harkins T."/>
            <person name="Lackey A."/>
            <person name="Perbost C."/>
            <person name="Taillon B."/>
            <person name="Stella A."/>
            <person name="Solovyev V."/>
            <person name="Fawcett J.A."/>
            <person name="Sterck L."/>
            <person name="Vandepoele K."/>
            <person name="Grando S.M."/>
            <person name="Toppo S."/>
            <person name="Moser C."/>
            <person name="Lanchbury J."/>
            <person name="Bogden R."/>
            <person name="Skolnick M."/>
            <person name="Sgaramella V."/>
            <person name="Bhatnagar S.K."/>
            <person name="Fontana P."/>
            <person name="Gutin A."/>
            <person name="Van de Peer Y."/>
            <person name="Salamini F."/>
            <person name="Viola R."/>
        </authorList>
    </citation>
    <scope>NUCLEOTIDE SEQUENCE</scope>
</reference>
<dbReference type="CDD" id="cd01647">
    <property type="entry name" value="RT_LTR"/>
    <property type="match status" value="1"/>
</dbReference>
<evidence type="ECO:0000313" key="13">
    <source>
        <dbReference type="EMBL" id="CAN67689.1"/>
    </source>
</evidence>
<evidence type="ECO:0000259" key="12">
    <source>
        <dbReference type="PROSITE" id="PS50994"/>
    </source>
</evidence>
<feature type="domain" description="Integrase catalytic" evidence="12">
    <location>
        <begin position="599"/>
        <end position="723"/>
    </location>
</feature>
<evidence type="ECO:0000256" key="4">
    <source>
        <dbReference type="ARBA" id="ARBA00022801"/>
    </source>
</evidence>
<dbReference type="GO" id="GO:0006310">
    <property type="term" value="P:DNA recombination"/>
    <property type="evidence" value="ECO:0007669"/>
    <property type="project" value="UniProtKB-KW"/>
</dbReference>
<dbReference type="GO" id="GO:0004190">
    <property type="term" value="F:aspartic-type endopeptidase activity"/>
    <property type="evidence" value="ECO:0007669"/>
    <property type="project" value="UniProtKB-KW"/>
</dbReference>
<dbReference type="InterPro" id="IPR000477">
    <property type="entry name" value="RT_dom"/>
</dbReference>
<dbReference type="InterPro" id="IPR001584">
    <property type="entry name" value="Integrase_cat-core"/>
</dbReference>
<dbReference type="InterPro" id="IPR043128">
    <property type="entry name" value="Rev_trsase/Diguanyl_cyclase"/>
</dbReference>
<keyword evidence="1" id="KW-0645">Protease</keyword>
<keyword evidence="7" id="KW-0695">RNA-directed DNA polymerase</keyword>
<dbReference type="GO" id="GO:0003964">
    <property type="term" value="F:RNA-directed DNA polymerase activity"/>
    <property type="evidence" value="ECO:0007669"/>
    <property type="project" value="UniProtKB-KW"/>
</dbReference>
<dbReference type="AlphaFoldDB" id="A5B9P6"/>
<dbReference type="PROSITE" id="PS50994">
    <property type="entry name" value="INTEGRASE"/>
    <property type="match status" value="1"/>
</dbReference>
<dbReference type="Pfam" id="PF00078">
    <property type="entry name" value="RVT_1"/>
    <property type="match status" value="1"/>
</dbReference>
<dbReference type="GO" id="GO:0006508">
    <property type="term" value="P:proteolysis"/>
    <property type="evidence" value="ECO:0007669"/>
    <property type="project" value="UniProtKB-KW"/>
</dbReference>
<dbReference type="InterPro" id="IPR041588">
    <property type="entry name" value="Integrase_H2C2"/>
</dbReference>
<evidence type="ECO:0000256" key="3">
    <source>
        <dbReference type="ARBA" id="ARBA00022750"/>
    </source>
</evidence>
<keyword evidence="10" id="KW-0233">DNA recombination</keyword>
<evidence type="ECO:0000256" key="10">
    <source>
        <dbReference type="ARBA" id="ARBA00023172"/>
    </source>
</evidence>
<dbReference type="Gene3D" id="1.10.340.70">
    <property type="match status" value="1"/>
</dbReference>
<dbReference type="Gene3D" id="3.30.70.270">
    <property type="match status" value="1"/>
</dbReference>
<dbReference type="Gene3D" id="3.30.420.10">
    <property type="entry name" value="Ribonuclease H-like superfamily/Ribonuclease H"/>
    <property type="match status" value="1"/>
</dbReference>
<dbReference type="SUPFAM" id="SSF56672">
    <property type="entry name" value="DNA/RNA polymerases"/>
    <property type="match status" value="1"/>
</dbReference>
<keyword evidence="6" id="KW-0229">DNA integration</keyword>
<keyword evidence="5" id="KW-0460">Magnesium</keyword>
<dbReference type="GO" id="GO:0003677">
    <property type="term" value="F:DNA binding"/>
    <property type="evidence" value="ECO:0007669"/>
    <property type="project" value="UniProtKB-KW"/>
</dbReference>
<keyword evidence="9" id="KW-0238">DNA-binding</keyword>
<keyword evidence="8" id="KW-0239">DNA-directed DNA polymerase</keyword>
<organism evidence="13">
    <name type="scientific">Vitis vinifera</name>
    <name type="common">Grape</name>
    <dbReference type="NCBI Taxonomy" id="29760"/>
    <lineage>
        <taxon>Eukaryota</taxon>
        <taxon>Viridiplantae</taxon>
        <taxon>Streptophyta</taxon>
        <taxon>Embryophyta</taxon>
        <taxon>Tracheophyta</taxon>
        <taxon>Spermatophyta</taxon>
        <taxon>Magnoliopsida</taxon>
        <taxon>eudicotyledons</taxon>
        <taxon>Gunneridae</taxon>
        <taxon>Pentapetalae</taxon>
        <taxon>rosids</taxon>
        <taxon>Vitales</taxon>
        <taxon>Vitaceae</taxon>
        <taxon>Viteae</taxon>
        <taxon>Vitis</taxon>
    </lineage>
</organism>
<dbReference type="InterPro" id="IPR036397">
    <property type="entry name" value="RNaseH_sf"/>
</dbReference>
<keyword evidence="2" id="KW-0479">Metal-binding</keyword>
<feature type="region of interest" description="Disordered" evidence="11">
    <location>
        <begin position="18"/>
        <end position="45"/>
    </location>
</feature>
<sequence length="951" mass="110579">MTITPLEWILGRDSVVSEHQDTMPPRRLASSQNSQPNDDIPSPLEALPTMSIEEEKKALKFQDALKPYLKNKISIMKLSVYSQVVDKALIAEKDNEKFHQYREQQRKWNRNDGAHGNQAQKKDIWFGIVQRIRSLHLGSLMRRIKKIDRNPGLKGGDCSVMIGYREITFDLVFFDLEDFDVILGMDCFEGKHVDKPLHMISTLRASSLLRKGCQGFLAYVMNGKNDLKLEDIPIIRDHLDVFPKDLPGLALEREMEFTIALAPRTTPISKTPYRKIPIELKELKIQLQELLDKGFIRPSISPWGAPVLFVKKNDGSMRLYIDYRELNKVTGACVFSNIDLRFGYHRLRIRSEDVSKTAFRTRYGHFEFLLMLFGLTNAPTTFMDLMNRVFKPYLDQFVVIFIDDILVYSRSRGEHERHLSFVLQTLRDKQLYVKLKKCEFWLDKVSFLGHVVTKDGIFIDLGKSLKYLFSQKELNMRQRRWIELLKDYDCIIQYHPGKANVVANALSKKSVGSLAAIRGCQRQLLEYLRNDGILRFGTRLCVPNYGDLKRELLEESHCSKFAIHPGGMKMYRDLKHNYWWPSMKWDIARFVTQSGSLQPLSIPEWKWEHITMDFVTGLPRTLGGNNAIWVIVDQLKKFAHFLPMKVNFSMDRLASLYIKEIVRMHGVPVSIVLDKDPHFTSRFWHSLQKTLGTKLSFSTTFHPQTDGQSERVIQVLEDLLRALEFAYNNSFQATIGMTPFEALYGRRCWFPVCWDDVGEKKLLGPELVQLTVEKVSLIKERLKTAQSRQKSYADNRRRDLEFEVGDHVFLKVSPMKSIMRFGRKGKYGPRFVRPFKVLERVGTLAYKVALPPSLSKIHNVFHVSTLRKYIYDPSHVVELEPIQISKDLTYEEVPIQIMDVMDKVLCHVVVKLVKIQWSNHSIREATWVLEEEIRKKHPHLFQDPSMSSLED</sequence>
<evidence type="ECO:0000256" key="1">
    <source>
        <dbReference type="ARBA" id="ARBA00022670"/>
    </source>
</evidence>
<dbReference type="InterPro" id="IPR050951">
    <property type="entry name" value="Retrovirus_Pol_polyprotein"/>
</dbReference>
<dbReference type="InterPro" id="IPR056924">
    <property type="entry name" value="SH3_Tf2-1"/>
</dbReference>
<protein>
    <recommendedName>
        <fullName evidence="12">Integrase catalytic domain-containing protein</fullName>
    </recommendedName>
</protein>
<evidence type="ECO:0000256" key="9">
    <source>
        <dbReference type="ARBA" id="ARBA00023125"/>
    </source>
</evidence>
<gene>
    <name evidence="13" type="ORF">VITISV_019123</name>
</gene>
<dbReference type="GO" id="GO:0046872">
    <property type="term" value="F:metal ion binding"/>
    <property type="evidence" value="ECO:0007669"/>
    <property type="project" value="UniProtKB-KW"/>
</dbReference>
<dbReference type="Gene3D" id="3.10.10.10">
    <property type="entry name" value="HIV Type 1 Reverse Transcriptase, subunit A, domain 1"/>
    <property type="match status" value="1"/>
</dbReference>
<evidence type="ECO:0000256" key="7">
    <source>
        <dbReference type="ARBA" id="ARBA00022918"/>
    </source>
</evidence>
<proteinExistence type="predicted"/>
<dbReference type="SUPFAM" id="SSF53098">
    <property type="entry name" value="Ribonuclease H-like"/>
    <property type="match status" value="1"/>
</dbReference>
<dbReference type="InterPro" id="IPR043502">
    <property type="entry name" value="DNA/RNA_pol_sf"/>
</dbReference>
<keyword evidence="4" id="KW-0378">Hydrolase</keyword>
<evidence type="ECO:0000256" key="2">
    <source>
        <dbReference type="ARBA" id="ARBA00022723"/>
    </source>
</evidence>
<evidence type="ECO:0000256" key="6">
    <source>
        <dbReference type="ARBA" id="ARBA00022908"/>
    </source>
</evidence>
<dbReference type="PANTHER" id="PTHR37984:SF5">
    <property type="entry name" value="PROTEIN NYNRIN-LIKE"/>
    <property type="match status" value="1"/>
</dbReference>
<accession>A5B9P6</accession>
<keyword evidence="8" id="KW-0808">Transferase</keyword>
<dbReference type="PANTHER" id="PTHR37984">
    <property type="entry name" value="PROTEIN CBG26694"/>
    <property type="match status" value="1"/>
</dbReference>
<dbReference type="InterPro" id="IPR012337">
    <property type="entry name" value="RNaseH-like_sf"/>
</dbReference>
<evidence type="ECO:0000256" key="11">
    <source>
        <dbReference type="SAM" id="MobiDB-lite"/>
    </source>
</evidence>